<dbReference type="Proteomes" id="UP001374584">
    <property type="component" value="Unassembled WGS sequence"/>
</dbReference>
<organism evidence="1 2">
    <name type="scientific">Phaseolus coccineus</name>
    <name type="common">Scarlet runner bean</name>
    <name type="synonym">Phaseolus multiflorus</name>
    <dbReference type="NCBI Taxonomy" id="3886"/>
    <lineage>
        <taxon>Eukaryota</taxon>
        <taxon>Viridiplantae</taxon>
        <taxon>Streptophyta</taxon>
        <taxon>Embryophyta</taxon>
        <taxon>Tracheophyta</taxon>
        <taxon>Spermatophyta</taxon>
        <taxon>Magnoliopsida</taxon>
        <taxon>eudicotyledons</taxon>
        <taxon>Gunneridae</taxon>
        <taxon>Pentapetalae</taxon>
        <taxon>rosids</taxon>
        <taxon>fabids</taxon>
        <taxon>Fabales</taxon>
        <taxon>Fabaceae</taxon>
        <taxon>Papilionoideae</taxon>
        <taxon>50 kb inversion clade</taxon>
        <taxon>NPAAA clade</taxon>
        <taxon>indigoferoid/millettioid clade</taxon>
        <taxon>Phaseoleae</taxon>
        <taxon>Phaseolus</taxon>
    </lineage>
</organism>
<dbReference type="AlphaFoldDB" id="A0AAN9M4I8"/>
<protein>
    <submittedName>
        <fullName evidence="1">Uncharacterized protein</fullName>
    </submittedName>
</protein>
<name>A0AAN9M4I8_PHACN</name>
<keyword evidence="2" id="KW-1185">Reference proteome</keyword>
<evidence type="ECO:0000313" key="1">
    <source>
        <dbReference type="EMBL" id="KAK7347276.1"/>
    </source>
</evidence>
<proteinExistence type="predicted"/>
<reference evidence="1 2" key="1">
    <citation type="submission" date="2024-01" db="EMBL/GenBank/DDBJ databases">
        <title>The genomes of 5 underutilized Papilionoideae crops provide insights into root nodulation and disease resistanc.</title>
        <authorList>
            <person name="Jiang F."/>
        </authorList>
    </citation>
    <scope>NUCLEOTIDE SEQUENCE [LARGE SCALE GENOMIC DNA]</scope>
    <source>
        <strain evidence="1">JINMINGXINNONG_FW02</strain>
        <tissue evidence="1">Leaves</tissue>
    </source>
</reference>
<accession>A0AAN9M4I8</accession>
<evidence type="ECO:0000313" key="2">
    <source>
        <dbReference type="Proteomes" id="UP001374584"/>
    </source>
</evidence>
<dbReference type="EMBL" id="JAYMYR010000008">
    <property type="protein sequence ID" value="KAK7347276.1"/>
    <property type="molecule type" value="Genomic_DNA"/>
</dbReference>
<gene>
    <name evidence="1" type="ORF">VNO80_21804</name>
</gene>
<comment type="caution">
    <text evidence="1">The sequence shown here is derived from an EMBL/GenBank/DDBJ whole genome shotgun (WGS) entry which is preliminary data.</text>
</comment>
<sequence length="89" mass="9606">MGTVVKKQRTSSGFLLGVDIANHSSRLEGHEDMGNGSCVSEKNMGVVPPTRIVFNGTKQPHTLLSVLDVSQKDRLLYSQASQHIVSTPS</sequence>